<organism evidence="4 5">
    <name type="scientific">Pseudobdellovibrio exovorus JSS</name>
    <dbReference type="NCBI Taxonomy" id="1184267"/>
    <lineage>
        <taxon>Bacteria</taxon>
        <taxon>Pseudomonadati</taxon>
        <taxon>Bdellovibrionota</taxon>
        <taxon>Bdellovibrionia</taxon>
        <taxon>Bdellovibrionales</taxon>
        <taxon>Pseudobdellovibrionaceae</taxon>
        <taxon>Pseudobdellovibrio</taxon>
    </lineage>
</organism>
<gene>
    <name evidence="4" type="ORF">A11Q_1699</name>
</gene>
<dbReference type="STRING" id="1184267.A11Q_1699"/>
<evidence type="ECO:0000259" key="3">
    <source>
        <dbReference type="PROSITE" id="PS51085"/>
    </source>
</evidence>
<dbReference type="eggNOG" id="COG0633">
    <property type="taxonomic scope" value="Bacteria"/>
</dbReference>
<dbReference type="PANTHER" id="PTHR43644">
    <property type="entry name" value="NA(+)-TRANSLOCATING NADH-QUINONE REDUCTASE SUBUNIT"/>
    <property type="match status" value="1"/>
</dbReference>
<dbReference type="InterPro" id="IPR001041">
    <property type="entry name" value="2Fe-2S_ferredoxin-type"/>
</dbReference>
<evidence type="ECO:0000313" key="4">
    <source>
        <dbReference type="EMBL" id="AGH95915.1"/>
    </source>
</evidence>
<dbReference type="Pfam" id="PF00111">
    <property type="entry name" value="Fer2"/>
    <property type="match status" value="1"/>
</dbReference>
<dbReference type="PANTHER" id="PTHR43644:SF1">
    <property type="entry name" value="NAD(P)H-FLAVIN REDUCTASE"/>
    <property type="match status" value="1"/>
</dbReference>
<dbReference type="EMBL" id="CP003537">
    <property type="protein sequence ID" value="AGH95915.1"/>
    <property type="molecule type" value="Genomic_DNA"/>
</dbReference>
<evidence type="ECO:0000256" key="1">
    <source>
        <dbReference type="ARBA" id="ARBA00022630"/>
    </source>
</evidence>
<dbReference type="Proteomes" id="UP000012040">
    <property type="component" value="Chromosome"/>
</dbReference>
<keyword evidence="2" id="KW-0274">FAD</keyword>
<dbReference type="AlphaFoldDB" id="M4VBQ3"/>
<keyword evidence="1" id="KW-0285">Flavoprotein</keyword>
<dbReference type="PROSITE" id="PS51085">
    <property type="entry name" value="2FE2S_FER_2"/>
    <property type="match status" value="1"/>
</dbReference>
<keyword evidence="5" id="KW-1185">Reference proteome</keyword>
<proteinExistence type="predicted"/>
<sequence length="133" mass="14756">MKIKFIPQNVEVDVDPSKTLMQLATEAGLKIKSICGGIASCSECRVRIVEGENSIPEPSKAELNLIGSSYYLDGRRLSCQVRCFGSVTVDLTEQINKVDSQKKVRGFKQRDPKELSAVQDTMILAQKKPEKPQ</sequence>
<accession>M4VBQ3</accession>
<dbReference type="KEGG" id="bex:A11Q_1699"/>
<evidence type="ECO:0000313" key="5">
    <source>
        <dbReference type="Proteomes" id="UP000012040"/>
    </source>
</evidence>
<dbReference type="InterPro" id="IPR012675">
    <property type="entry name" value="Beta-grasp_dom_sf"/>
</dbReference>
<dbReference type="PATRIC" id="fig|1184267.3.peg.1720"/>
<evidence type="ECO:0000256" key="2">
    <source>
        <dbReference type="ARBA" id="ARBA00022827"/>
    </source>
</evidence>
<dbReference type="Gene3D" id="3.10.20.30">
    <property type="match status" value="1"/>
</dbReference>
<dbReference type="HOGENOM" id="CLU_090571_0_0_7"/>
<name>M4VBQ3_9BACT</name>
<dbReference type="InterPro" id="IPR036010">
    <property type="entry name" value="2Fe-2S_ferredoxin-like_sf"/>
</dbReference>
<dbReference type="SUPFAM" id="SSF54292">
    <property type="entry name" value="2Fe-2S ferredoxin-like"/>
    <property type="match status" value="1"/>
</dbReference>
<protein>
    <recommendedName>
        <fullName evidence="3">2Fe-2S ferredoxin-type domain-containing protein</fullName>
    </recommendedName>
</protein>
<dbReference type="GO" id="GO:0051536">
    <property type="term" value="F:iron-sulfur cluster binding"/>
    <property type="evidence" value="ECO:0007669"/>
    <property type="project" value="InterPro"/>
</dbReference>
<feature type="domain" description="2Fe-2S ferredoxin-type" evidence="3">
    <location>
        <begin position="1"/>
        <end position="95"/>
    </location>
</feature>
<dbReference type="OrthoDB" id="5293121at2"/>
<reference evidence="4 5" key="1">
    <citation type="journal article" date="2013" name="ISME J.">
        <title>By their genes ye shall know them: genomic signatures of predatory bacteria.</title>
        <authorList>
            <person name="Pasternak Z."/>
            <person name="Pietrokovski S."/>
            <person name="Rotem O."/>
            <person name="Gophna U."/>
            <person name="Lurie-Weinberger M.N."/>
            <person name="Jurkevitch E."/>
        </authorList>
    </citation>
    <scope>NUCLEOTIDE SEQUENCE [LARGE SCALE GENOMIC DNA]</scope>
    <source>
        <strain evidence="4 5">JSS</strain>
    </source>
</reference>
<dbReference type="RefSeq" id="WP_015470405.1">
    <property type="nucleotide sequence ID" value="NC_020813.1"/>
</dbReference>
<dbReference type="CDD" id="cd00207">
    <property type="entry name" value="fer2"/>
    <property type="match status" value="1"/>
</dbReference>